<keyword evidence="1" id="KW-1133">Transmembrane helix</keyword>
<keyword evidence="1" id="KW-0472">Membrane</keyword>
<evidence type="ECO:0000313" key="2">
    <source>
        <dbReference type="EMBL" id="DBA11777.1"/>
    </source>
</evidence>
<name>A0AA48P846_9VIRU</name>
<accession>A0AA48P846</accession>
<evidence type="ECO:0000256" key="1">
    <source>
        <dbReference type="SAM" id="Phobius"/>
    </source>
</evidence>
<keyword evidence="1" id="KW-0812">Transmembrane</keyword>
<organism evidence="2">
    <name type="scientific">Malaco herpesvirus 1</name>
    <dbReference type="NCBI Taxonomy" id="3031797"/>
    <lineage>
        <taxon>Viruses</taxon>
        <taxon>Duplodnaviria</taxon>
        <taxon>Heunggongvirae</taxon>
        <taxon>Peploviricota</taxon>
        <taxon>Herviviricetes</taxon>
        <taxon>Herpesvirales</taxon>
        <taxon>Malacoherpesviridae</taxon>
    </lineage>
</organism>
<reference evidence="2" key="2">
    <citation type="submission" date="2023-01" db="EMBL/GenBank/DDBJ databases">
        <authorList>
            <person name="Rosani U."/>
            <person name="Delmont T.O."/>
            <person name="Gaia M."/>
            <person name="Krupovic M."/>
        </authorList>
    </citation>
    <scope>NUCLEOTIDE SEQUENCE</scope>
    <source>
        <strain evidence="2">MalacoHV1/China/2018</strain>
    </source>
</reference>
<protein>
    <submittedName>
        <fullName evidence="2">ORF76</fullName>
    </submittedName>
</protein>
<dbReference type="EMBL" id="BK063093">
    <property type="protein sequence ID" value="DBA11777.1"/>
    <property type="molecule type" value="Genomic_DNA"/>
</dbReference>
<feature type="transmembrane region" description="Helical" evidence="1">
    <location>
        <begin position="74"/>
        <end position="92"/>
    </location>
</feature>
<feature type="transmembrane region" description="Helical" evidence="1">
    <location>
        <begin position="159"/>
        <end position="179"/>
    </location>
</feature>
<reference evidence="2" key="1">
    <citation type="journal article" date="2023" name="Front. Mar. Sci.">
        <title>Tracing the invertebrate herpesviruses in the global sequence datasets.</title>
        <authorList>
            <person name="Rosani U."/>
            <person name="Gaia M."/>
            <person name="Delmont T.O."/>
            <person name="Krupovic M."/>
        </authorList>
    </citation>
    <scope>NUCLEOTIDE SEQUENCE</scope>
    <source>
        <strain evidence="2">MalacoHV1/China/2018</strain>
    </source>
</reference>
<sequence>MSGKVDTAVNHNGISHWIICKITKLISFSRVCMALVSVDSSVTKEIGDAFRVPSHVLMLNCTQSLTSSHCYKDFGAFWNPLLTGGFFIIHFVTAPRFTFFIFFQFFGHVNLLLIHHVFDQRSAHSSCFTVSDILHLLRIFQFVPFNQVTSLGKHIEFGLFQYSFHFARVFHLILLIWWYNPRTSSKHHDIGIGDF</sequence>
<proteinExistence type="predicted"/>